<protein>
    <submittedName>
        <fullName evidence="10">ATP-binding cassette subfamily C protein</fullName>
    </submittedName>
</protein>
<dbReference type="GO" id="GO:0016887">
    <property type="term" value="F:ATP hydrolysis activity"/>
    <property type="evidence" value="ECO:0007669"/>
    <property type="project" value="InterPro"/>
</dbReference>
<reference evidence="10 11" key="1">
    <citation type="submission" date="2020-08" db="EMBL/GenBank/DDBJ databases">
        <title>Genomic Encyclopedia of Type Strains, Phase IV (KMG-V): Genome sequencing to study the core and pangenomes of soil and plant-associated prokaryotes.</title>
        <authorList>
            <person name="Whitman W."/>
        </authorList>
    </citation>
    <scope>NUCLEOTIDE SEQUENCE [LARGE SCALE GENOMIC DNA]</scope>
    <source>
        <strain evidence="10 11">SEMIA 4064</strain>
    </source>
</reference>
<evidence type="ECO:0000256" key="4">
    <source>
        <dbReference type="ARBA" id="ARBA00022840"/>
    </source>
</evidence>
<dbReference type="Pfam" id="PF00664">
    <property type="entry name" value="ABC_membrane"/>
    <property type="match status" value="1"/>
</dbReference>
<dbReference type="NCBIfam" id="TIGR01842">
    <property type="entry name" value="type_I_sec_PrtD"/>
    <property type="match status" value="1"/>
</dbReference>
<feature type="domain" description="ABC transporter" evidence="8">
    <location>
        <begin position="337"/>
        <end position="572"/>
    </location>
</feature>
<evidence type="ECO:0000313" key="10">
    <source>
        <dbReference type="EMBL" id="MBB5577729.1"/>
    </source>
</evidence>
<dbReference type="InterPro" id="IPR003439">
    <property type="entry name" value="ABC_transporter-like_ATP-bd"/>
</dbReference>
<keyword evidence="5 7" id="KW-1133">Transmembrane helix</keyword>
<keyword evidence="3" id="KW-0547">Nucleotide-binding</keyword>
<name>A0A7W9D4R1_9HYPH</name>
<dbReference type="Gene3D" id="3.40.50.300">
    <property type="entry name" value="P-loop containing nucleotide triphosphate hydrolases"/>
    <property type="match status" value="1"/>
</dbReference>
<dbReference type="SUPFAM" id="SSF90123">
    <property type="entry name" value="ABC transporter transmembrane region"/>
    <property type="match status" value="1"/>
</dbReference>
<proteinExistence type="predicted"/>
<dbReference type="InterPro" id="IPR010128">
    <property type="entry name" value="ATPase_T1SS_PrtD-like"/>
</dbReference>
<comment type="subcellular location">
    <subcellularLocation>
        <location evidence="1">Cell membrane</location>
        <topology evidence="1">Multi-pass membrane protein</topology>
    </subcellularLocation>
</comment>
<dbReference type="InterPro" id="IPR039421">
    <property type="entry name" value="Type_1_exporter"/>
</dbReference>
<keyword evidence="4 10" id="KW-0067">ATP-binding</keyword>
<evidence type="ECO:0000259" key="8">
    <source>
        <dbReference type="PROSITE" id="PS50893"/>
    </source>
</evidence>
<dbReference type="SUPFAM" id="SSF52540">
    <property type="entry name" value="P-loop containing nucleoside triphosphate hydrolases"/>
    <property type="match status" value="1"/>
</dbReference>
<keyword evidence="2 7" id="KW-0812">Transmembrane</keyword>
<keyword evidence="6 7" id="KW-0472">Membrane</keyword>
<evidence type="ECO:0000256" key="5">
    <source>
        <dbReference type="ARBA" id="ARBA00022989"/>
    </source>
</evidence>
<dbReference type="GO" id="GO:0140359">
    <property type="term" value="F:ABC-type transporter activity"/>
    <property type="evidence" value="ECO:0007669"/>
    <property type="project" value="InterPro"/>
</dbReference>
<evidence type="ECO:0000259" key="9">
    <source>
        <dbReference type="PROSITE" id="PS50929"/>
    </source>
</evidence>
<dbReference type="InterPro" id="IPR036640">
    <property type="entry name" value="ABC1_TM_sf"/>
</dbReference>
<evidence type="ECO:0000313" key="11">
    <source>
        <dbReference type="Proteomes" id="UP000549882"/>
    </source>
</evidence>
<feature type="domain" description="ABC transmembrane type-1" evidence="9">
    <location>
        <begin position="29"/>
        <end position="304"/>
    </location>
</feature>
<dbReference type="PROSITE" id="PS50893">
    <property type="entry name" value="ABC_TRANSPORTER_2"/>
    <property type="match status" value="1"/>
</dbReference>
<dbReference type="GO" id="GO:0034040">
    <property type="term" value="F:ATPase-coupled lipid transmembrane transporter activity"/>
    <property type="evidence" value="ECO:0007669"/>
    <property type="project" value="TreeGrafter"/>
</dbReference>
<sequence>MTPTNLAQPQRQQTQLVMALRACAGAFGLVFLYSSGYNLFLLAPSIYLLQIYDRVMSSRSVDTLVMLTLIVAVAVVVGSTLDIVRRAALSRIGSWLDHRLRPDVLNASFEYASRADTSVAADCYRDLASLRQFLDSPASALLFDIPWAPVFLLLLFLVHPLLGVIGLLSAVALLSLALLTELATQQPIAQANLALSRSYMRLATALRYIQVIRAMGMQDGAAQIVYRDAERARKAQDTAMHRTEIILGFSKSIRTLTQILVMGAATWLVLADNSSPGIIFVSSLLLGRGLAPVEGAIGAWRSFAFARNSFNRLNKMLILVSTQEDPRTIPVPDPSGLILDNVGYALQFADRPIVKGVTLHLLPGDCMALIGPSGSGKSTLGRIMAGVLHPTSGCTLLGGVDISALRLCGDTRHVGYLPQDIELFGGAIKDVIGRLDGADPTRAIEAAKLVGLHETIMRLPQGYETDIGEGGNLLLRAQRQQLGLARAAYGNPSLVVLDDPNSSLDYEGERILYNAIERMRSRRMIVVIITHRMGVLPITNKIAIMRNGMVNAFGESEHIYDTYLRPPSPAPAQTLEGKAAS</sequence>
<evidence type="ECO:0000256" key="1">
    <source>
        <dbReference type="ARBA" id="ARBA00004651"/>
    </source>
</evidence>
<dbReference type="GO" id="GO:0005524">
    <property type="term" value="F:ATP binding"/>
    <property type="evidence" value="ECO:0007669"/>
    <property type="project" value="UniProtKB-KW"/>
</dbReference>
<dbReference type="AlphaFoldDB" id="A0A7W9D4R1"/>
<feature type="transmembrane region" description="Helical" evidence="7">
    <location>
        <begin position="150"/>
        <end position="179"/>
    </location>
</feature>
<dbReference type="PROSITE" id="PS50929">
    <property type="entry name" value="ABC_TM1F"/>
    <property type="match status" value="1"/>
</dbReference>
<dbReference type="Proteomes" id="UP000549882">
    <property type="component" value="Unassembled WGS sequence"/>
</dbReference>
<dbReference type="InterPro" id="IPR011527">
    <property type="entry name" value="ABC1_TM_dom"/>
</dbReference>
<dbReference type="PANTHER" id="PTHR24221:SF248">
    <property type="entry name" value="ABC TRANSPORTER TRANSMEMBRANE REGION"/>
    <property type="match status" value="1"/>
</dbReference>
<feature type="transmembrane region" description="Helical" evidence="7">
    <location>
        <begin position="20"/>
        <end position="43"/>
    </location>
</feature>
<evidence type="ECO:0000256" key="6">
    <source>
        <dbReference type="ARBA" id="ARBA00023136"/>
    </source>
</evidence>
<dbReference type="EMBL" id="JACHBI010000024">
    <property type="protein sequence ID" value="MBB5577729.1"/>
    <property type="molecule type" value="Genomic_DNA"/>
</dbReference>
<dbReference type="PANTHER" id="PTHR24221">
    <property type="entry name" value="ATP-BINDING CASSETTE SUB-FAMILY B"/>
    <property type="match status" value="1"/>
</dbReference>
<evidence type="ECO:0000256" key="7">
    <source>
        <dbReference type="SAM" id="Phobius"/>
    </source>
</evidence>
<dbReference type="GO" id="GO:0005886">
    <property type="term" value="C:plasma membrane"/>
    <property type="evidence" value="ECO:0007669"/>
    <property type="project" value="UniProtKB-SubCell"/>
</dbReference>
<dbReference type="Gene3D" id="1.20.1560.10">
    <property type="entry name" value="ABC transporter type 1, transmembrane domain"/>
    <property type="match status" value="1"/>
</dbReference>
<evidence type="ECO:0000256" key="2">
    <source>
        <dbReference type="ARBA" id="ARBA00022692"/>
    </source>
</evidence>
<dbReference type="InterPro" id="IPR027417">
    <property type="entry name" value="P-loop_NTPase"/>
</dbReference>
<gene>
    <name evidence="10" type="ORF">GGD50_006384</name>
</gene>
<accession>A0A7W9D4R1</accession>
<evidence type="ECO:0000256" key="3">
    <source>
        <dbReference type="ARBA" id="ARBA00022741"/>
    </source>
</evidence>
<dbReference type="SMART" id="SM00382">
    <property type="entry name" value="AAA"/>
    <property type="match status" value="1"/>
</dbReference>
<dbReference type="RefSeq" id="WP_107108880.1">
    <property type="nucleotide sequence ID" value="NZ_JACHBI010000024.1"/>
</dbReference>
<dbReference type="GO" id="GO:0030256">
    <property type="term" value="C:type I protein secretion system complex"/>
    <property type="evidence" value="ECO:0007669"/>
    <property type="project" value="InterPro"/>
</dbReference>
<feature type="transmembrane region" description="Helical" evidence="7">
    <location>
        <begin position="63"/>
        <end position="84"/>
    </location>
</feature>
<dbReference type="Pfam" id="PF00005">
    <property type="entry name" value="ABC_tran"/>
    <property type="match status" value="1"/>
</dbReference>
<keyword evidence="11" id="KW-1185">Reference proteome</keyword>
<dbReference type="InterPro" id="IPR003593">
    <property type="entry name" value="AAA+_ATPase"/>
</dbReference>
<organism evidence="10 11">
    <name type="scientific">Rhizobium paranaense</name>
    <dbReference type="NCBI Taxonomy" id="1650438"/>
    <lineage>
        <taxon>Bacteria</taxon>
        <taxon>Pseudomonadati</taxon>
        <taxon>Pseudomonadota</taxon>
        <taxon>Alphaproteobacteria</taxon>
        <taxon>Hyphomicrobiales</taxon>
        <taxon>Rhizobiaceae</taxon>
        <taxon>Rhizobium/Agrobacterium group</taxon>
        <taxon>Rhizobium</taxon>
    </lineage>
</organism>
<comment type="caution">
    <text evidence="10">The sequence shown here is derived from an EMBL/GenBank/DDBJ whole genome shotgun (WGS) entry which is preliminary data.</text>
</comment>
<dbReference type="GO" id="GO:0030253">
    <property type="term" value="P:protein secretion by the type I secretion system"/>
    <property type="evidence" value="ECO:0007669"/>
    <property type="project" value="InterPro"/>
</dbReference>